<dbReference type="PRINTS" id="PR00722">
    <property type="entry name" value="CHYMOTRYPSIN"/>
</dbReference>
<dbReference type="GO" id="GO:0004252">
    <property type="term" value="F:serine-type endopeptidase activity"/>
    <property type="evidence" value="ECO:0007669"/>
    <property type="project" value="InterPro"/>
</dbReference>
<sequence>MARIKSDFALRSAAIHFFCSSSVTARASPSPEIWGLGFSPDTYDQWRTLELTKLDGMGMLYEWKGRDFQNKYYYGHHRVEEEKESQDEAGQKAVNSCNPSATLFTIQIGSITLEDEDPNRVTLTSSEYIIHPDYNPDTLENDLGLIKLNETFAITPTSQPIAWLPTTPLDNETIVSVFGWGQTSDDGPLPVNLLHWNTVTALNNEDCRLIYGNQLKDNMVCVAGDYNNKTRTCSGDSGGPLVQYYGSVNDNFGKCLKTVLFLRFYENLRWRQHLTLPSRTGRARQRYRSSSSYT</sequence>
<dbReference type="PANTHER" id="PTHR24260">
    <property type="match status" value="1"/>
</dbReference>
<dbReference type="InterPro" id="IPR043504">
    <property type="entry name" value="Peptidase_S1_PA_chymotrypsin"/>
</dbReference>
<dbReference type="GO" id="GO:0006508">
    <property type="term" value="P:proteolysis"/>
    <property type="evidence" value="ECO:0007669"/>
    <property type="project" value="InterPro"/>
</dbReference>
<organism evidence="2 3">
    <name type="scientific">Tenebrio molitor</name>
    <name type="common">Yellow mealworm beetle</name>
    <dbReference type="NCBI Taxonomy" id="7067"/>
    <lineage>
        <taxon>Eukaryota</taxon>
        <taxon>Metazoa</taxon>
        <taxon>Ecdysozoa</taxon>
        <taxon>Arthropoda</taxon>
        <taxon>Hexapoda</taxon>
        <taxon>Insecta</taxon>
        <taxon>Pterygota</taxon>
        <taxon>Neoptera</taxon>
        <taxon>Endopterygota</taxon>
        <taxon>Coleoptera</taxon>
        <taxon>Polyphaga</taxon>
        <taxon>Cucujiformia</taxon>
        <taxon>Tenebrionidae</taxon>
        <taxon>Tenebrio</taxon>
    </lineage>
</organism>
<evidence type="ECO:0000313" key="2">
    <source>
        <dbReference type="EMBL" id="KAH0821079.1"/>
    </source>
</evidence>
<dbReference type="PROSITE" id="PS50240">
    <property type="entry name" value="TRYPSIN_DOM"/>
    <property type="match status" value="1"/>
</dbReference>
<dbReference type="AlphaFoldDB" id="A0A8J6LFP4"/>
<protein>
    <recommendedName>
        <fullName evidence="1">Peptidase S1 domain-containing protein</fullName>
    </recommendedName>
</protein>
<dbReference type="SMART" id="SM00020">
    <property type="entry name" value="Tryp_SPc"/>
    <property type="match status" value="1"/>
</dbReference>
<evidence type="ECO:0000259" key="1">
    <source>
        <dbReference type="PROSITE" id="PS50240"/>
    </source>
</evidence>
<dbReference type="SUPFAM" id="SSF50494">
    <property type="entry name" value="Trypsin-like serine proteases"/>
    <property type="match status" value="1"/>
</dbReference>
<keyword evidence="3" id="KW-1185">Reference proteome</keyword>
<dbReference type="InterPro" id="IPR051333">
    <property type="entry name" value="CLIP_Serine_Protease"/>
</dbReference>
<dbReference type="Proteomes" id="UP000719412">
    <property type="component" value="Unassembled WGS sequence"/>
</dbReference>
<feature type="domain" description="Peptidase S1" evidence="1">
    <location>
        <begin position="97"/>
        <end position="276"/>
    </location>
</feature>
<dbReference type="CDD" id="cd00190">
    <property type="entry name" value="Tryp_SPc"/>
    <property type="match status" value="1"/>
</dbReference>
<gene>
    <name evidence="2" type="ORF">GEV33_001711</name>
</gene>
<dbReference type="PANTHER" id="PTHR24260:SF136">
    <property type="entry name" value="GH08193P-RELATED"/>
    <property type="match status" value="1"/>
</dbReference>
<dbReference type="EMBL" id="JABDTM020009430">
    <property type="protein sequence ID" value="KAH0821079.1"/>
    <property type="molecule type" value="Genomic_DNA"/>
</dbReference>
<reference evidence="2" key="2">
    <citation type="submission" date="2021-08" db="EMBL/GenBank/DDBJ databases">
        <authorList>
            <person name="Eriksson T."/>
        </authorList>
    </citation>
    <scope>NUCLEOTIDE SEQUENCE</scope>
    <source>
        <strain evidence="2">Stoneville</strain>
        <tissue evidence="2">Whole head</tissue>
    </source>
</reference>
<dbReference type="Pfam" id="PF00089">
    <property type="entry name" value="Trypsin"/>
    <property type="match status" value="1"/>
</dbReference>
<dbReference type="InterPro" id="IPR001254">
    <property type="entry name" value="Trypsin_dom"/>
</dbReference>
<name>A0A8J6LFP4_TENMO</name>
<evidence type="ECO:0000313" key="3">
    <source>
        <dbReference type="Proteomes" id="UP000719412"/>
    </source>
</evidence>
<dbReference type="InterPro" id="IPR009003">
    <property type="entry name" value="Peptidase_S1_PA"/>
</dbReference>
<accession>A0A8J6LFP4</accession>
<comment type="caution">
    <text evidence="2">The sequence shown here is derived from an EMBL/GenBank/DDBJ whole genome shotgun (WGS) entry which is preliminary data.</text>
</comment>
<proteinExistence type="predicted"/>
<reference evidence="2" key="1">
    <citation type="journal article" date="2020" name="J Insects Food Feed">
        <title>The yellow mealworm (Tenebrio molitor) genome: a resource for the emerging insects as food and feed industry.</title>
        <authorList>
            <person name="Eriksson T."/>
            <person name="Andere A."/>
            <person name="Kelstrup H."/>
            <person name="Emery V."/>
            <person name="Picard C."/>
        </authorList>
    </citation>
    <scope>NUCLEOTIDE SEQUENCE</scope>
    <source>
        <strain evidence="2">Stoneville</strain>
        <tissue evidence="2">Whole head</tissue>
    </source>
</reference>
<dbReference type="InterPro" id="IPR001314">
    <property type="entry name" value="Peptidase_S1A"/>
</dbReference>
<dbReference type="Gene3D" id="2.40.10.10">
    <property type="entry name" value="Trypsin-like serine proteases"/>
    <property type="match status" value="1"/>
</dbReference>